<feature type="non-terminal residue" evidence="2">
    <location>
        <position position="1"/>
    </location>
</feature>
<feature type="region of interest" description="Disordered" evidence="1">
    <location>
        <begin position="191"/>
        <end position="236"/>
    </location>
</feature>
<feature type="compositionally biased region" description="Polar residues" evidence="1">
    <location>
        <begin position="204"/>
        <end position="218"/>
    </location>
</feature>
<feature type="compositionally biased region" description="Basic and acidic residues" evidence="1">
    <location>
        <begin position="222"/>
        <end position="236"/>
    </location>
</feature>
<accession>A0A0H5R8V4</accession>
<protein>
    <submittedName>
        <fullName evidence="2">Uncharacterized protein</fullName>
    </submittedName>
</protein>
<name>A0A0H5R8V4_9EUKA</name>
<organism evidence="2">
    <name type="scientific">Spongospora subterranea</name>
    <dbReference type="NCBI Taxonomy" id="70186"/>
    <lineage>
        <taxon>Eukaryota</taxon>
        <taxon>Sar</taxon>
        <taxon>Rhizaria</taxon>
        <taxon>Endomyxa</taxon>
        <taxon>Phytomyxea</taxon>
        <taxon>Plasmodiophorida</taxon>
        <taxon>Plasmodiophoridae</taxon>
        <taxon>Spongospora</taxon>
    </lineage>
</organism>
<evidence type="ECO:0000256" key="1">
    <source>
        <dbReference type="SAM" id="MobiDB-lite"/>
    </source>
</evidence>
<sequence length="236" mass="27032">STGTDCRGRPVNSAMIRFGNDYNVVSRVSKLLRSGIMDSPPLWYNVALRHVPVMHYPVLKPPKLVSSMDRLHRAFDKEFMRVHRHDPNTCLLPDKFEYGGSDQEESNCNYRAEFISRWDQLLKEQPDLAISPSFDQVTAEMTDRLEEAKTRMTMLLRTQLDPSNKFAGEPISEIFRQKELDRADEIIAKRRKRNQAMAGDGLGSTDNGESKMTQSLGQVENEIARRRAAEDWAAKE</sequence>
<evidence type="ECO:0000313" key="2">
    <source>
        <dbReference type="EMBL" id="CRZ10555.1"/>
    </source>
</evidence>
<proteinExistence type="predicted"/>
<dbReference type="EMBL" id="HACM01010113">
    <property type="protein sequence ID" value="CRZ10555.1"/>
    <property type="molecule type" value="Transcribed_RNA"/>
</dbReference>
<dbReference type="AlphaFoldDB" id="A0A0H5R8V4"/>
<reference evidence="2" key="1">
    <citation type="submission" date="2015-04" db="EMBL/GenBank/DDBJ databases">
        <title>The genome sequence of the plant pathogenic Rhizarian Plasmodiophora brassicae reveals insights in its biotrophic life cycle and the origin of chitin synthesis.</title>
        <authorList>
            <person name="Schwelm A."/>
            <person name="Fogelqvist J."/>
            <person name="Knaust A."/>
            <person name="Julke S."/>
            <person name="Lilja T."/>
            <person name="Dhandapani V."/>
            <person name="Bonilla-Rosso G."/>
            <person name="Karlsson M."/>
            <person name="Shevchenko A."/>
            <person name="Choi S.R."/>
            <person name="Kim H.G."/>
            <person name="Park J.Y."/>
            <person name="Lim Y.P."/>
            <person name="Ludwig-Muller J."/>
            <person name="Dixelius C."/>
        </authorList>
    </citation>
    <scope>NUCLEOTIDE SEQUENCE</scope>
    <source>
        <tissue evidence="2">Potato root galls</tissue>
    </source>
</reference>